<dbReference type="GO" id="GO:0032784">
    <property type="term" value="P:regulation of DNA-templated transcription elongation"/>
    <property type="evidence" value="ECO:0007669"/>
    <property type="project" value="InterPro"/>
</dbReference>
<dbReference type="InterPro" id="IPR006645">
    <property type="entry name" value="NGN-like_dom"/>
</dbReference>
<keyword evidence="1 5" id="KW-0806">Transcription termination</keyword>
<evidence type="ECO:0000256" key="4">
    <source>
        <dbReference type="ARBA" id="ARBA00023163"/>
    </source>
</evidence>
<dbReference type="InterPro" id="IPR005824">
    <property type="entry name" value="KOW"/>
</dbReference>
<organism evidence="10 11">
    <name type="scientific">Clostridium bornimense</name>
    <dbReference type="NCBI Taxonomy" id="1216932"/>
    <lineage>
        <taxon>Bacteria</taxon>
        <taxon>Bacillati</taxon>
        <taxon>Bacillota</taxon>
        <taxon>Clostridia</taxon>
        <taxon>Eubacteriales</taxon>
        <taxon>Clostridiaceae</taxon>
        <taxon>Clostridium</taxon>
    </lineage>
</organism>
<protein>
    <recommendedName>
        <fullName evidence="5 6">Transcription termination/antitermination protein NusG</fullName>
    </recommendedName>
</protein>
<dbReference type="InterPro" id="IPR014722">
    <property type="entry name" value="Rib_uL2_dom2"/>
</dbReference>
<dbReference type="InterPro" id="IPR047050">
    <property type="entry name" value="NGN"/>
</dbReference>
<dbReference type="SUPFAM" id="SSF50104">
    <property type="entry name" value="Translation proteins SH3-like domain"/>
    <property type="match status" value="1"/>
</dbReference>
<dbReference type="GO" id="GO:0006354">
    <property type="term" value="P:DNA-templated transcription elongation"/>
    <property type="evidence" value="ECO:0007669"/>
    <property type="project" value="UniProtKB-UniRule"/>
</dbReference>
<evidence type="ECO:0000256" key="1">
    <source>
        <dbReference type="ARBA" id="ARBA00022472"/>
    </source>
</evidence>
<evidence type="ECO:0000259" key="9">
    <source>
        <dbReference type="SMART" id="SM00739"/>
    </source>
</evidence>
<evidence type="ECO:0000259" key="8">
    <source>
        <dbReference type="SMART" id="SM00738"/>
    </source>
</evidence>
<keyword evidence="11" id="KW-1185">Reference proteome</keyword>
<dbReference type="SMART" id="SM00738">
    <property type="entry name" value="NGN"/>
    <property type="match status" value="1"/>
</dbReference>
<name>W6RYR4_9CLOT</name>
<dbReference type="GO" id="GO:0006353">
    <property type="term" value="P:DNA-templated transcription termination"/>
    <property type="evidence" value="ECO:0007669"/>
    <property type="project" value="UniProtKB-UniRule"/>
</dbReference>
<dbReference type="EMBL" id="HG917868">
    <property type="protein sequence ID" value="CDM69603.1"/>
    <property type="molecule type" value="Genomic_DNA"/>
</dbReference>
<dbReference type="Gene3D" id="3.30.70.940">
    <property type="entry name" value="NusG, N-terminal domain"/>
    <property type="match status" value="1"/>
</dbReference>
<dbReference type="Gene3D" id="2.30.30.30">
    <property type="match status" value="1"/>
</dbReference>
<dbReference type="NCBIfam" id="TIGR00922">
    <property type="entry name" value="nusG"/>
    <property type="match status" value="1"/>
</dbReference>
<dbReference type="PANTHER" id="PTHR30265:SF2">
    <property type="entry name" value="TRANSCRIPTION TERMINATION_ANTITERMINATION PROTEIN NUSG"/>
    <property type="match status" value="1"/>
</dbReference>
<evidence type="ECO:0000256" key="5">
    <source>
        <dbReference type="HAMAP-Rule" id="MF_00948"/>
    </source>
</evidence>
<dbReference type="FunFam" id="3.30.70.940:FF:000002">
    <property type="entry name" value="Transcription termination/antitermination protein NusG"/>
    <property type="match status" value="1"/>
</dbReference>
<dbReference type="eggNOG" id="COG0250">
    <property type="taxonomic scope" value="Bacteria"/>
</dbReference>
<dbReference type="STRING" id="1216932.CM240_2466"/>
<dbReference type="PANTHER" id="PTHR30265">
    <property type="entry name" value="RHO-INTERACTING TRANSCRIPTION TERMINATION FACTOR NUSG"/>
    <property type="match status" value="1"/>
</dbReference>
<dbReference type="InterPro" id="IPR001062">
    <property type="entry name" value="Transcrpt_antiterm_NusG"/>
</dbReference>
<gene>
    <name evidence="5 10" type="primary">nusG</name>
    <name evidence="10" type="ORF">CM240_2466</name>
</gene>
<keyword evidence="2 5" id="KW-0889">Transcription antitermination</keyword>
<dbReference type="InterPro" id="IPR043425">
    <property type="entry name" value="NusG-like"/>
</dbReference>
<dbReference type="Pfam" id="PF02357">
    <property type="entry name" value="NusG"/>
    <property type="match status" value="1"/>
</dbReference>
<evidence type="ECO:0000256" key="6">
    <source>
        <dbReference type="NCBIfam" id="TIGR00922"/>
    </source>
</evidence>
<feature type="domain" description="KOW" evidence="9">
    <location>
        <begin position="119"/>
        <end position="146"/>
    </location>
</feature>
<dbReference type="CDD" id="cd09891">
    <property type="entry name" value="NGN_Bact_1"/>
    <property type="match status" value="1"/>
</dbReference>
<evidence type="ECO:0000313" key="11">
    <source>
        <dbReference type="Proteomes" id="UP000019426"/>
    </source>
</evidence>
<dbReference type="GO" id="GO:0031564">
    <property type="term" value="P:transcription antitermination"/>
    <property type="evidence" value="ECO:0007669"/>
    <property type="project" value="UniProtKB-UniRule"/>
</dbReference>
<dbReference type="RefSeq" id="WP_044039402.1">
    <property type="nucleotide sequence ID" value="NZ_HG917868.1"/>
</dbReference>
<keyword evidence="4 5" id="KW-0804">Transcription</keyword>
<dbReference type="PATRIC" id="fig|1216932.3.peg.2445"/>
<feature type="domain" description="NusG-like N-terminal" evidence="8">
    <location>
        <begin position="4"/>
        <end position="113"/>
    </location>
</feature>
<sequence length="174" mass="19778">MSDKLRWYVVHTYSGYENKVKANLEKTIENRNLRELIPDIIVPEEEEAEEKNGETKITKKKVFPGYVIVHMMMNDETWYIVRNTRGVTGFVGPDPKIPVPLTDEEVEAMGINLNTVAMDLEVGETVSITNGAFEGMSAVIEEINNDKGKVKALVNMFSREIPAELEFKQIEKID</sequence>
<dbReference type="HAMAP" id="MF_00948">
    <property type="entry name" value="NusG"/>
    <property type="match status" value="1"/>
</dbReference>
<dbReference type="KEGG" id="clt:CM240_2466"/>
<dbReference type="SMART" id="SM00739">
    <property type="entry name" value="KOW"/>
    <property type="match status" value="1"/>
</dbReference>
<evidence type="ECO:0000256" key="7">
    <source>
        <dbReference type="RuleBase" id="RU000538"/>
    </source>
</evidence>
<reference evidence="10 11" key="1">
    <citation type="submission" date="2013-11" db="EMBL/GenBank/DDBJ databases">
        <title>Complete genome sequence of Clostridum sp. M2/40.</title>
        <authorList>
            <person name="Wibberg D."/>
            <person name="Puehler A."/>
            <person name="Schlueter A."/>
        </authorList>
    </citation>
    <scope>NUCLEOTIDE SEQUENCE [LARGE SCALE GENOMIC DNA]</scope>
    <source>
        <strain evidence="11">M2/40</strain>
    </source>
</reference>
<dbReference type="PRINTS" id="PR00338">
    <property type="entry name" value="NUSGTNSCPFCT"/>
</dbReference>
<dbReference type="GO" id="GO:0005829">
    <property type="term" value="C:cytosol"/>
    <property type="evidence" value="ECO:0007669"/>
    <property type="project" value="TreeGrafter"/>
</dbReference>
<evidence type="ECO:0000313" key="10">
    <source>
        <dbReference type="EMBL" id="CDM69603.1"/>
    </source>
</evidence>
<proteinExistence type="inferred from homology"/>
<comment type="similarity">
    <text evidence="5 7">Belongs to the NusG family.</text>
</comment>
<evidence type="ECO:0000256" key="2">
    <source>
        <dbReference type="ARBA" id="ARBA00022814"/>
    </source>
</evidence>
<dbReference type="SUPFAM" id="SSF82679">
    <property type="entry name" value="N-utilization substance G protein NusG, N-terminal domain"/>
    <property type="match status" value="1"/>
</dbReference>
<accession>W6RYR4</accession>
<dbReference type="Proteomes" id="UP000019426">
    <property type="component" value="Chromosome M2/40_rep1"/>
</dbReference>
<comment type="function">
    <text evidence="5 7">Participates in transcription elongation, termination and antitermination.</text>
</comment>
<keyword evidence="3 5" id="KW-0805">Transcription regulation</keyword>
<dbReference type="HOGENOM" id="CLU_067287_1_1_9"/>
<dbReference type="AlphaFoldDB" id="W6RYR4"/>
<dbReference type="CDD" id="cd06091">
    <property type="entry name" value="KOW_NusG"/>
    <property type="match status" value="1"/>
</dbReference>
<evidence type="ECO:0000256" key="3">
    <source>
        <dbReference type="ARBA" id="ARBA00023015"/>
    </source>
</evidence>
<dbReference type="OrthoDB" id="9809075at2"/>
<dbReference type="InterPro" id="IPR036735">
    <property type="entry name" value="NGN_dom_sf"/>
</dbReference>
<dbReference type="InterPro" id="IPR008991">
    <property type="entry name" value="Translation_prot_SH3-like_sf"/>
</dbReference>